<dbReference type="OrthoDB" id="2474611at2"/>
<dbReference type="PANTHER" id="PTHR43434:SF1">
    <property type="entry name" value="PHOSPHOGLYCOLATE PHOSPHATASE"/>
    <property type="match status" value="1"/>
</dbReference>
<dbReference type="Gene3D" id="3.40.50.1000">
    <property type="entry name" value="HAD superfamily/HAD-like"/>
    <property type="match status" value="1"/>
</dbReference>
<protein>
    <submittedName>
        <fullName evidence="2">HAD-hyrolase-like</fullName>
    </submittedName>
    <submittedName>
        <fullName evidence="1">Phosphatase</fullName>
    </submittedName>
</protein>
<gene>
    <name evidence="1" type="ORF">AF333_24065</name>
    <name evidence="2" type="ORF">SAMN04487909_101290</name>
</gene>
<dbReference type="InterPro" id="IPR036412">
    <property type="entry name" value="HAD-like_sf"/>
</dbReference>
<reference evidence="1 3" key="1">
    <citation type="submission" date="2015-07" db="EMBL/GenBank/DDBJ databases">
        <title>Fjat-14205 dsm 2895.</title>
        <authorList>
            <person name="Liu B."/>
            <person name="Wang J."/>
            <person name="Zhu Y."/>
            <person name="Liu G."/>
            <person name="Chen Q."/>
            <person name="Chen Z."/>
            <person name="Lan J."/>
            <person name="Che J."/>
            <person name="Ge C."/>
            <person name="Shi H."/>
            <person name="Pan Z."/>
            <person name="Liu X."/>
        </authorList>
    </citation>
    <scope>NUCLEOTIDE SEQUENCE [LARGE SCALE GENOMIC DNA]</scope>
    <source>
        <strain evidence="1 3">DSM 2895</strain>
    </source>
</reference>
<evidence type="ECO:0000313" key="2">
    <source>
        <dbReference type="EMBL" id="SDI02727.1"/>
    </source>
</evidence>
<sequence>MFRTILFDVDGVLLSEERYFDASALTVWEMLYSPKYVGIGGDTFEPAPQEETIRRVRAEVFADDNVLDFVKTRGINANWDMVYLAFSYQLVLLLTELHKTKPEEVRAILTSQIHREAIAKVKKLAQGVDFTVDYAAFVADFEKSTVEKQALLVYLNEIVREKTGIETDIFSRNSELWDLCQETFQEWYLGDRLVADSIGRPSYQEGKKGFLDDEIPIVEPAKMAEVLAELKNRGYDLGIGTGRPRIETIEPLKAMGLLQYFNPNRIVTASDVLDTEKRYPERAPLAKPQPYCYIKGMLGMDCHDDECFSLPLPIENGEEVLVVGDSVADYMAARSIGCKFAATLTGLTGQEARAKFEELQADYILDDMTYILTIL</sequence>
<dbReference type="InterPro" id="IPR023214">
    <property type="entry name" value="HAD_sf"/>
</dbReference>
<evidence type="ECO:0000313" key="4">
    <source>
        <dbReference type="Proteomes" id="UP000182836"/>
    </source>
</evidence>
<dbReference type="RefSeq" id="WP_043067983.1">
    <property type="nucleotide sequence ID" value="NZ_BJOA01000001.1"/>
</dbReference>
<dbReference type="GeneID" id="42308200"/>
<proteinExistence type="predicted"/>
<dbReference type="Proteomes" id="UP000182836">
    <property type="component" value="Unassembled WGS sequence"/>
</dbReference>
<dbReference type="InterPro" id="IPR050155">
    <property type="entry name" value="HAD-like_hydrolase_sf"/>
</dbReference>
<accession>A0A0D1XI52</accession>
<dbReference type="GO" id="GO:0008967">
    <property type="term" value="F:phosphoglycolate phosphatase activity"/>
    <property type="evidence" value="ECO:0007669"/>
    <property type="project" value="TreeGrafter"/>
</dbReference>
<evidence type="ECO:0000313" key="1">
    <source>
        <dbReference type="EMBL" id="KON98054.1"/>
    </source>
</evidence>
<dbReference type="Pfam" id="PF00702">
    <property type="entry name" value="Hydrolase"/>
    <property type="match status" value="1"/>
</dbReference>
<reference evidence="2 4" key="2">
    <citation type="submission" date="2016-10" db="EMBL/GenBank/DDBJ databases">
        <authorList>
            <person name="de Groot N.N."/>
        </authorList>
    </citation>
    <scope>NUCLEOTIDE SEQUENCE [LARGE SCALE GENOMIC DNA]</scope>
    <source>
        <strain evidence="2 4">DSM 2895</strain>
    </source>
</reference>
<dbReference type="EMBL" id="LGUG01000004">
    <property type="protein sequence ID" value="KON98054.1"/>
    <property type="molecule type" value="Genomic_DNA"/>
</dbReference>
<dbReference type="SFLD" id="SFLDS00003">
    <property type="entry name" value="Haloacid_Dehalogenase"/>
    <property type="match status" value="1"/>
</dbReference>
<evidence type="ECO:0000313" key="3">
    <source>
        <dbReference type="Proteomes" id="UP000037269"/>
    </source>
</evidence>
<dbReference type="PANTHER" id="PTHR43434">
    <property type="entry name" value="PHOSPHOGLYCOLATE PHOSPHATASE"/>
    <property type="match status" value="1"/>
</dbReference>
<name>A0A0D1XI52_ANEMI</name>
<organism evidence="1 3">
    <name type="scientific">Aneurinibacillus migulanus</name>
    <name type="common">Bacillus migulanus</name>
    <dbReference type="NCBI Taxonomy" id="47500"/>
    <lineage>
        <taxon>Bacteria</taxon>
        <taxon>Bacillati</taxon>
        <taxon>Bacillota</taxon>
        <taxon>Bacilli</taxon>
        <taxon>Bacillales</taxon>
        <taxon>Paenibacillaceae</taxon>
        <taxon>Aneurinibacillus group</taxon>
        <taxon>Aneurinibacillus</taxon>
    </lineage>
</organism>
<dbReference type="GO" id="GO:0005829">
    <property type="term" value="C:cytosol"/>
    <property type="evidence" value="ECO:0007669"/>
    <property type="project" value="TreeGrafter"/>
</dbReference>
<dbReference type="EMBL" id="FNED01000001">
    <property type="protein sequence ID" value="SDI02727.1"/>
    <property type="molecule type" value="Genomic_DNA"/>
</dbReference>
<dbReference type="Proteomes" id="UP000037269">
    <property type="component" value="Unassembled WGS sequence"/>
</dbReference>
<dbReference type="SUPFAM" id="SSF56784">
    <property type="entry name" value="HAD-like"/>
    <property type="match status" value="1"/>
</dbReference>
<keyword evidence="3" id="KW-1185">Reference proteome</keyword>
<dbReference type="SFLD" id="SFLDG01129">
    <property type="entry name" value="C1.5:_HAD__Beta-PGM__Phosphata"/>
    <property type="match status" value="1"/>
</dbReference>
<dbReference type="PATRIC" id="fig|47500.12.peg.4538"/>
<dbReference type="STRING" id="47500.AF333_24065"/>
<dbReference type="GO" id="GO:0006281">
    <property type="term" value="P:DNA repair"/>
    <property type="evidence" value="ECO:0007669"/>
    <property type="project" value="TreeGrafter"/>
</dbReference>
<dbReference type="AlphaFoldDB" id="A0A0D1XI52"/>